<evidence type="ECO:0000256" key="3">
    <source>
        <dbReference type="ARBA" id="ARBA00024356"/>
    </source>
</evidence>
<dbReference type="GO" id="GO:0016787">
    <property type="term" value="F:hydrolase activity"/>
    <property type="evidence" value="ECO:0007669"/>
    <property type="project" value="UniProtKB-KW"/>
</dbReference>
<dbReference type="RefSeq" id="WP_094636505.1">
    <property type="nucleotide sequence ID" value="NZ_CP062938.1"/>
</dbReference>
<proteinExistence type="inferred from homology"/>
<dbReference type="PANTHER" id="PTHR34106:SF5">
    <property type="entry name" value="GLYCOSIDASE"/>
    <property type="match status" value="1"/>
</dbReference>
<sequence>MTAHHATSFFTGAAFPLGPFVPYENNPILTPLGGSWESSNLYNPAALVVDDEVVLIYRAHADDIVSHLGIARSKDGVHFERQSDPIISPEHEYERYGCEDPRISVIDGTYYLTYTGWDRREAQLCLATSTDLEHWTKHGPLFKDFDTFKPTPDAHGHNWSKAGVIVPHKMQGKWWMYFGEGCIYWATSDDLIHWTPGTTDEEPMYKPTAGTFDADLVEIGAPPVLTDNGLLLFVMNGATRTPKPEGGWDVDYRCGQFAIDPDHPDQVIARMQTPWLKPQSFEDHHGLIPNVTFVEGLVKFHGKWFAYYGQSDTTLAVAIHDPERQWGDAFVAALD</sequence>
<evidence type="ECO:0000313" key="6">
    <source>
        <dbReference type="Proteomes" id="UP000216057"/>
    </source>
</evidence>
<reference evidence="5 7" key="2">
    <citation type="submission" date="2020-10" db="EMBL/GenBank/DDBJ databases">
        <title>Genome sequencing of Bifidobacterium eulemuris_DSMZ_100216.</title>
        <authorList>
            <person name="Kim J."/>
        </authorList>
    </citation>
    <scope>NUCLEOTIDE SEQUENCE [LARGE SCALE GENOMIC DNA]</scope>
    <source>
        <strain evidence="5 7">DSM 100216</strain>
    </source>
</reference>
<dbReference type="Proteomes" id="UP000216057">
    <property type="component" value="Unassembled WGS sequence"/>
</dbReference>
<accession>A0A261GBE4</accession>
<dbReference type="OrthoDB" id="9776657at2"/>
<keyword evidence="7" id="KW-1185">Reference proteome</keyword>
<dbReference type="Pfam" id="PF04041">
    <property type="entry name" value="Glyco_hydro_130"/>
    <property type="match status" value="1"/>
</dbReference>
<gene>
    <name evidence="5" type="ORF">BE0216_09775</name>
    <name evidence="4" type="ORF">BEUL_0873</name>
</gene>
<evidence type="ECO:0000313" key="4">
    <source>
        <dbReference type="EMBL" id="OZG68563.1"/>
    </source>
</evidence>
<name>A0A261GBE4_9BIFI</name>
<evidence type="ECO:0000313" key="5">
    <source>
        <dbReference type="EMBL" id="QOL32693.1"/>
    </source>
</evidence>
<dbReference type="CDD" id="cd18610">
    <property type="entry name" value="GH130_BT3780-like"/>
    <property type="match status" value="1"/>
</dbReference>
<keyword evidence="1" id="KW-0328">Glycosyltransferase</keyword>
<reference evidence="4 6" key="1">
    <citation type="journal article" date="2017" name="BMC Genomics">
        <title>Comparative genomic and phylogenomic analyses of the Bifidobacteriaceae family.</title>
        <authorList>
            <person name="Lugli G.A."/>
            <person name="Milani C."/>
            <person name="Turroni F."/>
            <person name="Duranti S."/>
            <person name="Mancabelli L."/>
            <person name="Mangifesta M."/>
            <person name="Ferrario C."/>
            <person name="Modesto M."/>
            <person name="Mattarelli P."/>
            <person name="Jiri K."/>
            <person name="van Sinderen D."/>
            <person name="Ventura M."/>
        </authorList>
    </citation>
    <scope>NUCLEOTIDE SEQUENCE [LARGE SCALE GENOMIC DNA]</scope>
    <source>
        <strain evidence="4 6">DSM 100216</strain>
    </source>
</reference>
<dbReference type="PIRSF" id="PIRSF016202">
    <property type="entry name" value="PH1107"/>
    <property type="match status" value="1"/>
</dbReference>
<protein>
    <submittedName>
        <fullName evidence="5">Family 43 glycosylhydrolase</fullName>
    </submittedName>
    <submittedName>
        <fullName evidence="4">Glycosylase</fullName>
    </submittedName>
</protein>
<dbReference type="Gene3D" id="2.115.10.20">
    <property type="entry name" value="Glycosyl hydrolase domain, family 43"/>
    <property type="match status" value="1"/>
</dbReference>
<dbReference type="InterPro" id="IPR023296">
    <property type="entry name" value="Glyco_hydro_beta-prop_sf"/>
</dbReference>
<dbReference type="EMBL" id="MWWZ01000005">
    <property type="protein sequence ID" value="OZG68563.1"/>
    <property type="molecule type" value="Genomic_DNA"/>
</dbReference>
<dbReference type="PANTHER" id="PTHR34106">
    <property type="entry name" value="GLYCOSIDASE"/>
    <property type="match status" value="1"/>
</dbReference>
<dbReference type="EMBL" id="CP062938">
    <property type="protein sequence ID" value="QOL32693.1"/>
    <property type="molecule type" value="Genomic_DNA"/>
</dbReference>
<dbReference type="AlphaFoldDB" id="A0A261GBE4"/>
<dbReference type="SUPFAM" id="SSF75005">
    <property type="entry name" value="Arabinanase/levansucrase/invertase"/>
    <property type="match status" value="1"/>
</dbReference>
<keyword evidence="2" id="KW-0808">Transferase</keyword>
<comment type="similarity">
    <text evidence="3">Belongs to the glycosyl hydrolase 130 family.</text>
</comment>
<evidence type="ECO:0000256" key="2">
    <source>
        <dbReference type="ARBA" id="ARBA00022679"/>
    </source>
</evidence>
<evidence type="ECO:0000313" key="7">
    <source>
        <dbReference type="Proteomes" id="UP000593943"/>
    </source>
</evidence>
<keyword evidence="5" id="KW-0378">Hydrolase</keyword>
<organism evidence="4 6">
    <name type="scientific">Bifidobacterium eulemuris</name>
    <dbReference type="NCBI Taxonomy" id="1765219"/>
    <lineage>
        <taxon>Bacteria</taxon>
        <taxon>Bacillati</taxon>
        <taxon>Actinomycetota</taxon>
        <taxon>Actinomycetes</taxon>
        <taxon>Bifidobacteriales</taxon>
        <taxon>Bifidobacteriaceae</taxon>
        <taxon>Bifidobacterium</taxon>
    </lineage>
</organism>
<dbReference type="KEGG" id="beu:BE0216_09775"/>
<dbReference type="GO" id="GO:0016757">
    <property type="term" value="F:glycosyltransferase activity"/>
    <property type="evidence" value="ECO:0007669"/>
    <property type="project" value="UniProtKB-KW"/>
</dbReference>
<dbReference type="InterPro" id="IPR007184">
    <property type="entry name" value="Mannoside_phosphorylase"/>
</dbReference>
<dbReference type="Proteomes" id="UP000593943">
    <property type="component" value="Chromosome"/>
</dbReference>
<evidence type="ECO:0000256" key="1">
    <source>
        <dbReference type="ARBA" id="ARBA00022676"/>
    </source>
</evidence>